<dbReference type="InterPro" id="IPR036271">
    <property type="entry name" value="Tet_transcr_reg_TetR-rel_C_sf"/>
</dbReference>
<gene>
    <name evidence="4" type="ORF">GCM10009810_31300</name>
</gene>
<dbReference type="PROSITE" id="PS50977">
    <property type="entry name" value="HTH_TETR_2"/>
    <property type="match status" value="1"/>
</dbReference>
<dbReference type="PRINTS" id="PR00455">
    <property type="entry name" value="HTHTETR"/>
</dbReference>
<dbReference type="InterPro" id="IPR023772">
    <property type="entry name" value="DNA-bd_HTH_TetR-type_CS"/>
</dbReference>
<organism evidence="4 5">
    <name type="scientific">Nostocoides vanveenii</name>
    <dbReference type="NCBI Taxonomy" id="330835"/>
    <lineage>
        <taxon>Bacteria</taxon>
        <taxon>Bacillati</taxon>
        <taxon>Actinomycetota</taxon>
        <taxon>Actinomycetes</taxon>
        <taxon>Micrococcales</taxon>
        <taxon>Intrasporangiaceae</taxon>
        <taxon>Nostocoides</taxon>
    </lineage>
</organism>
<dbReference type="EMBL" id="BAAAPN010000083">
    <property type="protein sequence ID" value="GAA1771224.1"/>
    <property type="molecule type" value="Genomic_DNA"/>
</dbReference>
<dbReference type="Pfam" id="PF00440">
    <property type="entry name" value="TetR_N"/>
    <property type="match status" value="1"/>
</dbReference>
<dbReference type="PANTHER" id="PTHR30055:SF200">
    <property type="entry name" value="HTH-TYPE TRANSCRIPTIONAL REPRESSOR BDCR"/>
    <property type="match status" value="1"/>
</dbReference>
<dbReference type="SUPFAM" id="SSF46689">
    <property type="entry name" value="Homeodomain-like"/>
    <property type="match status" value="1"/>
</dbReference>
<dbReference type="PANTHER" id="PTHR30055">
    <property type="entry name" value="HTH-TYPE TRANSCRIPTIONAL REGULATOR RUTR"/>
    <property type="match status" value="1"/>
</dbReference>
<dbReference type="InterPro" id="IPR001647">
    <property type="entry name" value="HTH_TetR"/>
</dbReference>
<sequence>MLVNMTDGIRLRIGARVRTYDVHAIPLTEGVTETALRLMEAAADAFSNKGFHATTTRDIAGRAGLSPAGVYVHFASKEALLYSICMRGHTAARDMIVDAAASGPPTVALEAIMTNFSRWHAEQYRIGRIVQYEFGHLTPGHRESVLALRKEIDAAVRAVLAEGNARGEFQVDSIADTTLALLSLCIDVARWYQPGSKRTPEEIGATYGRLGLRLVGVT</sequence>
<keyword evidence="1 2" id="KW-0238">DNA-binding</keyword>
<evidence type="ECO:0000313" key="5">
    <source>
        <dbReference type="Proteomes" id="UP001501475"/>
    </source>
</evidence>
<feature type="domain" description="HTH tetR-type" evidence="3">
    <location>
        <begin position="32"/>
        <end position="92"/>
    </location>
</feature>
<dbReference type="InterPro" id="IPR041490">
    <property type="entry name" value="KstR2_TetR_C"/>
</dbReference>
<evidence type="ECO:0000256" key="1">
    <source>
        <dbReference type="ARBA" id="ARBA00023125"/>
    </source>
</evidence>
<dbReference type="PROSITE" id="PS01081">
    <property type="entry name" value="HTH_TETR_1"/>
    <property type="match status" value="1"/>
</dbReference>
<dbReference type="InterPro" id="IPR009057">
    <property type="entry name" value="Homeodomain-like_sf"/>
</dbReference>
<proteinExistence type="predicted"/>
<evidence type="ECO:0000256" key="2">
    <source>
        <dbReference type="PROSITE-ProRule" id="PRU00335"/>
    </source>
</evidence>
<keyword evidence="5" id="KW-1185">Reference proteome</keyword>
<dbReference type="Gene3D" id="1.10.357.10">
    <property type="entry name" value="Tetracycline Repressor, domain 2"/>
    <property type="match status" value="1"/>
</dbReference>
<accession>A0ABP4X643</accession>
<evidence type="ECO:0000259" key="3">
    <source>
        <dbReference type="PROSITE" id="PS50977"/>
    </source>
</evidence>
<protein>
    <submittedName>
        <fullName evidence="4">TetR/AcrR family transcriptional regulator</fullName>
    </submittedName>
</protein>
<dbReference type="InterPro" id="IPR050109">
    <property type="entry name" value="HTH-type_TetR-like_transc_reg"/>
</dbReference>
<name>A0ABP4X643_9MICO</name>
<feature type="DNA-binding region" description="H-T-H motif" evidence="2">
    <location>
        <begin position="55"/>
        <end position="74"/>
    </location>
</feature>
<dbReference type="Pfam" id="PF17932">
    <property type="entry name" value="TetR_C_24"/>
    <property type="match status" value="1"/>
</dbReference>
<dbReference type="Proteomes" id="UP001501475">
    <property type="component" value="Unassembled WGS sequence"/>
</dbReference>
<dbReference type="SUPFAM" id="SSF48498">
    <property type="entry name" value="Tetracyclin repressor-like, C-terminal domain"/>
    <property type="match status" value="1"/>
</dbReference>
<evidence type="ECO:0000313" key="4">
    <source>
        <dbReference type="EMBL" id="GAA1771224.1"/>
    </source>
</evidence>
<comment type="caution">
    <text evidence="4">The sequence shown here is derived from an EMBL/GenBank/DDBJ whole genome shotgun (WGS) entry which is preliminary data.</text>
</comment>
<reference evidence="5" key="1">
    <citation type="journal article" date="2019" name="Int. J. Syst. Evol. Microbiol.">
        <title>The Global Catalogue of Microorganisms (GCM) 10K type strain sequencing project: providing services to taxonomists for standard genome sequencing and annotation.</title>
        <authorList>
            <consortium name="The Broad Institute Genomics Platform"/>
            <consortium name="The Broad Institute Genome Sequencing Center for Infectious Disease"/>
            <person name="Wu L."/>
            <person name="Ma J."/>
        </authorList>
    </citation>
    <scope>NUCLEOTIDE SEQUENCE [LARGE SCALE GENOMIC DNA]</scope>
    <source>
        <strain evidence="5">JCM 15591</strain>
    </source>
</reference>